<feature type="region of interest" description="Disordered" evidence="14">
    <location>
        <begin position="1"/>
        <end position="25"/>
    </location>
</feature>
<feature type="transmembrane region" description="Helical" evidence="15">
    <location>
        <begin position="988"/>
        <end position="1008"/>
    </location>
</feature>
<evidence type="ECO:0000256" key="10">
    <source>
        <dbReference type="ARBA" id="ARBA00023180"/>
    </source>
</evidence>
<dbReference type="FunFam" id="2.60.40.10:FF:000578">
    <property type="entry name" value="Leukemia inhibitory factor receptor"/>
    <property type="match status" value="1"/>
</dbReference>
<evidence type="ECO:0000256" key="9">
    <source>
        <dbReference type="ARBA" id="ARBA00023170"/>
    </source>
</evidence>
<evidence type="ECO:0000256" key="13">
    <source>
        <dbReference type="ARBA" id="ARBA00079310"/>
    </source>
</evidence>
<evidence type="ECO:0000256" key="6">
    <source>
        <dbReference type="ARBA" id="ARBA00022989"/>
    </source>
</evidence>
<feature type="region of interest" description="Disordered" evidence="14">
    <location>
        <begin position="116"/>
        <end position="242"/>
    </location>
</feature>
<feature type="compositionally biased region" description="Polar residues" evidence="14">
    <location>
        <begin position="8"/>
        <end position="25"/>
    </location>
</feature>
<keyword evidence="9" id="KW-0675">Receptor</keyword>
<dbReference type="InterPro" id="IPR003961">
    <property type="entry name" value="FN3_dom"/>
</dbReference>
<keyword evidence="5" id="KW-0677">Repeat</keyword>
<dbReference type="InterPro" id="IPR048497">
    <property type="entry name" value="LIF-R-like_Ig-like"/>
</dbReference>
<keyword evidence="4" id="KW-0732">Signal</keyword>
<comment type="similarity">
    <text evidence="2">Belongs to the type I cytokine receptor family. Type 2 subfamily.</text>
</comment>
<dbReference type="FunFam" id="2.60.40.10:FF:000657">
    <property type="entry name" value="Leukemia inhibitory factor receptor"/>
    <property type="match status" value="1"/>
</dbReference>
<keyword evidence="18" id="KW-1185">Reference proteome</keyword>
<evidence type="ECO:0000256" key="1">
    <source>
        <dbReference type="ARBA" id="ARBA00004479"/>
    </source>
</evidence>
<dbReference type="Pfam" id="PF21177">
    <property type="entry name" value="LIF-R_Ig-like"/>
    <property type="match status" value="1"/>
</dbReference>
<dbReference type="FunFam" id="2.60.40.10:FF:001148">
    <property type="entry name" value="oncostatin-M-specific receptor subunit beta"/>
    <property type="match status" value="1"/>
</dbReference>
<organism evidence="17 18">
    <name type="scientific">Marmota monax</name>
    <name type="common">Woodchuck</name>
    <dbReference type="NCBI Taxonomy" id="9995"/>
    <lineage>
        <taxon>Eukaryota</taxon>
        <taxon>Metazoa</taxon>
        <taxon>Chordata</taxon>
        <taxon>Craniata</taxon>
        <taxon>Vertebrata</taxon>
        <taxon>Euteleostomi</taxon>
        <taxon>Mammalia</taxon>
        <taxon>Eutheria</taxon>
        <taxon>Euarchontoglires</taxon>
        <taxon>Glires</taxon>
        <taxon>Rodentia</taxon>
        <taxon>Sciuromorpha</taxon>
        <taxon>Sciuridae</taxon>
        <taxon>Xerinae</taxon>
        <taxon>Marmotini</taxon>
        <taxon>Marmota</taxon>
    </lineage>
</organism>
<dbReference type="Pfam" id="PF17971">
    <property type="entry name" value="LIFR_D2"/>
    <property type="match status" value="1"/>
</dbReference>
<dbReference type="InterPro" id="IPR003529">
    <property type="entry name" value="Hematopoietin_rcpt_Gp130_CS"/>
</dbReference>
<dbReference type="InterPro" id="IPR040817">
    <property type="entry name" value="LIFR_D2"/>
</dbReference>
<keyword evidence="7 15" id="KW-0472">Membrane</keyword>
<evidence type="ECO:0000256" key="7">
    <source>
        <dbReference type="ARBA" id="ARBA00023136"/>
    </source>
</evidence>
<evidence type="ECO:0000256" key="8">
    <source>
        <dbReference type="ARBA" id="ARBA00023157"/>
    </source>
</evidence>
<evidence type="ECO:0000259" key="16">
    <source>
        <dbReference type="PROSITE" id="PS50853"/>
    </source>
</evidence>
<dbReference type="PROSITE" id="PS50853">
    <property type="entry name" value="FN3"/>
    <property type="match status" value="3"/>
</dbReference>
<feature type="compositionally biased region" description="Polar residues" evidence="14">
    <location>
        <begin position="119"/>
        <end position="131"/>
    </location>
</feature>
<proteinExistence type="inferred from homology"/>
<feature type="compositionally biased region" description="Basic and acidic residues" evidence="14">
    <location>
        <begin position="169"/>
        <end position="178"/>
    </location>
</feature>
<dbReference type="AlphaFoldDB" id="A0A5E4CCR6"/>
<comment type="caution">
    <text evidence="17">The sequence shown here is derived from an EMBL/GenBank/DDBJ whole genome shotgun (WGS) entry which is preliminary data.</text>
</comment>
<comment type="subcellular location">
    <subcellularLocation>
        <location evidence="1">Membrane</location>
        <topology evidence="1">Single-pass type I membrane protein</topology>
    </subcellularLocation>
</comment>
<dbReference type="GO" id="GO:0004896">
    <property type="term" value="F:cytokine receptor activity"/>
    <property type="evidence" value="ECO:0007669"/>
    <property type="project" value="InterPro"/>
</dbReference>
<feature type="domain" description="Fibronectin type-III" evidence="16">
    <location>
        <begin position="872"/>
        <end position="983"/>
    </location>
</feature>
<feature type="compositionally biased region" description="Low complexity" evidence="14">
    <location>
        <begin position="217"/>
        <end position="234"/>
    </location>
</feature>
<keyword evidence="3 15" id="KW-0812">Transmembrane</keyword>
<evidence type="ECO:0000256" key="15">
    <source>
        <dbReference type="SAM" id="Phobius"/>
    </source>
</evidence>
<keyword evidence="6 15" id="KW-1133">Transmembrane helix</keyword>
<evidence type="ECO:0000313" key="17">
    <source>
        <dbReference type="EMBL" id="VTJ79727.1"/>
    </source>
</evidence>
<sequence>MVAPGRFQKSNLGPEQQKKLSGSFWTGPSRGAMRILETRSHTFMLLRTPEGSEIPSLDRELVFSRKIFWRGAQNLGLRLGITSGPWAHSGPRPHQSRVLGWRSARVGLEASAAEFSVSPFPSQASPTSFSHRSPPARSVPVRGDAPPAGSRPPSPGTRRRRIPAGPRSAKSEAQDGKLQKSSPLCPPPRLSGNSRPSALAPQLIHRPGAGVSQHVRPASTPASALAPPAPLRTRPGSRSPLPAGIPGPMALFAIFQKTFLLALLSWRTYQSEVLAEYLSLTPESLKVFPNSACQCLQLQWNVHGIPYHQELKMVFQMEISRIRPSNVIWVGNYSTTVKRDQVLHWRWESELPLECATHFVRIQSMVDDAKFPKLSIWSNWSSWEEVHVQDYPGPSTLLVFPKNKLVEEGSSITICYISGINHNNITCYLHNELIHGEQLDPKASAFKLNNVSFFKRSGTNFFCKVNQTDIQNGTTFFVSKVLEEPKNFSCETQDFETLKCTWYPGVDTGLDWNIQHSQSYTLFESFSGKKQSCKHKDSCDWKITQDSQEMYNFTLTAANNLRKRSVNIIFNLSHRVHPMAPHSVHFENRGSTTVLVSWKVHVLGNYLTLQCQVELEGSGKVIQHRVDMKVNGEHLFGELVPDTQYVARIRCANAKHFWKWSEWTVENFTTPEAAPSEAPDVWRIVKSEKGSHIVSLFWKPLSKFHANGKILFYNVVVENLDKPSTSELYPIPASTRDANLTLDLCSYQIHITANNSVGTSPASVIVISGDSGNRTEEVEEEKINSREDGFFMSWKPLSGDVIGYVVDWCEHRQDLFCNLQWKKLGPNTTSTLISSDTFRPGVRYNFRIHGISTKNIAYLLENKTGYFQELAPLDSPQVNITNLTSRSFAMTWKDYATESQPGFIQGYHVYLKARNRQCHPGFEKEVLSDDLIRCKFDIDDPRKKTFIMENLQPESSYEFFVTSYTGVGEGPNGTFTKVTTSDEPYHKLIRIILPMILFVSLIIVACYWKSEWVKEKCYPDIPDPYKSSILSLIKSKENPHLTIMNVKDCIPDAIEVINKPEGTKPQLLETRKPVIESALIEPVYLYLLQEEKKSSHPGPCICFENLTYNQSASDSGSCGHVPVLPEDSPCQLGLLTSPDNLLKTLEKNYMNSLGEIPAEETNLNYVSQLASPMTGDKDSLPTNPPVPAHCSEYKMQMAVPPMPCLPSP</sequence>
<evidence type="ECO:0000256" key="12">
    <source>
        <dbReference type="ARBA" id="ARBA00071726"/>
    </source>
</evidence>
<keyword evidence="8" id="KW-1015">Disulfide bond</keyword>
<dbReference type="CDD" id="cd00063">
    <property type="entry name" value="FN3"/>
    <property type="match status" value="3"/>
</dbReference>
<reference evidence="17" key="1">
    <citation type="submission" date="2019-04" db="EMBL/GenBank/DDBJ databases">
        <authorList>
            <person name="Alioto T."/>
            <person name="Alioto T."/>
        </authorList>
    </citation>
    <scope>NUCLEOTIDE SEQUENCE [LARGE SCALE GENOMIC DNA]</scope>
</reference>
<dbReference type="PANTHER" id="PTHR48423:SF1">
    <property type="entry name" value="INTERLEUKIN-27 RECEPTOR SUBUNIT ALPHA"/>
    <property type="match status" value="1"/>
</dbReference>
<comment type="subunit">
    <text evidence="11">Heterodimer composed of OSMR and IL6ST (type II OSM receptor). Heterodimer with IL31RA to form the IL31 receptor.</text>
</comment>
<dbReference type="GO" id="GO:0005886">
    <property type="term" value="C:plasma membrane"/>
    <property type="evidence" value="ECO:0007669"/>
    <property type="project" value="UniProtKB-ARBA"/>
</dbReference>
<dbReference type="SMART" id="SM00060">
    <property type="entry name" value="FN3"/>
    <property type="match status" value="4"/>
</dbReference>
<evidence type="ECO:0000256" key="5">
    <source>
        <dbReference type="ARBA" id="ARBA00022737"/>
    </source>
</evidence>
<feature type="domain" description="Fibronectin type-III" evidence="16">
    <location>
        <begin position="580"/>
        <end position="673"/>
    </location>
</feature>
<protein>
    <recommendedName>
        <fullName evidence="12">Oncostatin-M-specific receptor subunit beta</fullName>
    </recommendedName>
    <alternativeName>
        <fullName evidence="13">Interleukin-31 receptor subunit beta</fullName>
    </alternativeName>
</protein>
<evidence type="ECO:0000256" key="2">
    <source>
        <dbReference type="ARBA" id="ARBA00008921"/>
    </source>
</evidence>
<evidence type="ECO:0000313" key="18">
    <source>
        <dbReference type="Proteomes" id="UP000335636"/>
    </source>
</evidence>
<dbReference type="InterPro" id="IPR036116">
    <property type="entry name" value="FN3_sf"/>
</dbReference>
<dbReference type="InterPro" id="IPR052672">
    <property type="entry name" value="Type1_Cytokine_Rcpt_Type2"/>
</dbReference>
<dbReference type="Pfam" id="PF00041">
    <property type="entry name" value="fn3"/>
    <property type="match status" value="1"/>
</dbReference>
<keyword evidence="10" id="KW-0325">Glycoprotein</keyword>
<dbReference type="PANTHER" id="PTHR48423">
    <property type="entry name" value="INTERLEUKIN-27 RECEPTOR SUBUNIT ALPHA"/>
    <property type="match status" value="1"/>
</dbReference>
<evidence type="ECO:0000256" key="11">
    <source>
        <dbReference type="ARBA" id="ARBA00064786"/>
    </source>
</evidence>
<feature type="domain" description="Fibronectin type-III" evidence="16">
    <location>
        <begin position="678"/>
        <end position="774"/>
    </location>
</feature>
<evidence type="ECO:0000256" key="14">
    <source>
        <dbReference type="SAM" id="MobiDB-lite"/>
    </source>
</evidence>
<dbReference type="Proteomes" id="UP000335636">
    <property type="component" value="Unassembled WGS sequence"/>
</dbReference>
<gene>
    <name evidence="17" type="ORF">MONAX_5E038442</name>
</gene>
<dbReference type="PROSITE" id="PS01353">
    <property type="entry name" value="HEMATOPO_REC_L_F2"/>
    <property type="match status" value="1"/>
</dbReference>
<evidence type="ECO:0000256" key="3">
    <source>
        <dbReference type="ARBA" id="ARBA00022692"/>
    </source>
</evidence>
<dbReference type="GO" id="GO:0038165">
    <property type="term" value="P:oncostatin-M-mediated signaling pathway"/>
    <property type="evidence" value="ECO:0007669"/>
    <property type="project" value="UniProtKB-ARBA"/>
</dbReference>
<dbReference type="SUPFAM" id="SSF49265">
    <property type="entry name" value="Fibronectin type III"/>
    <property type="match status" value="3"/>
</dbReference>
<dbReference type="EMBL" id="CABDUW010001220">
    <property type="protein sequence ID" value="VTJ79727.1"/>
    <property type="molecule type" value="Genomic_DNA"/>
</dbReference>
<dbReference type="InterPro" id="IPR013783">
    <property type="entry name" value="Ig-like_fold"/>
</dbReference>
<accession>A0A5E4CCR6</accession>
<name>A0A5E4CCR6_MARMO</name>
<evidence type="ECO:0000256" key="4">
    <source>
        <dbReference type="ARBA" id="ARBA00022729"/>
    </source>
</evidence>
<dbReference type="FunFam" id="2.60.40.10:FF:001289">
    <property type="entry name" value="Oncostatin-M-specific receptor subunit beta"/>
    <property type="match status" value="1"/>
</dbReference>
<dbReference type="FunFam" id="2.60.40.10:FF:000607">
    <property type="entry name" value="Leukemia inhibitory factor receptor"/>
    <property type="match status" value="1"/>
</dbReference>
<dbReference type="Pfam" id="PF25552">
    <property type="entry name" value="LIFR_D4"/>
    <property type="match status" value="1"/>
</dbReference>
<dbReference type="Gene3D" id="2.60.40.10">
    <property type="entry name" value="Immunoglobulins"/>
    <property type="match status" value="7"/>
</dbReference>
<dbReference type="FunFam" id="2.60.40.10:FF:001286">
    <property type="entry name" value="Oncostatin-M-specific receptor subunit beta"/>
    <property type="match status" value="1"/>
</dbReference>